<dbReference type="SUPFAM" id="SSF63825">
    <property type="entry name" value="YWTD domain"/>
    <property type="match status" value="1"/>
</dbReference>
<name>A0A819N8S3_9BILA</name>
<feature type="compositionally biased region" description="Acidic residues" evidence="1">
    <location>
        <begin position="89"/>
        <end position="102"/>
    </location>
</feature>
<dbReference type="EMBL" id="CAJOBD010004352">
    <property type="protein sequence ID" value="CAF3991213.1"/>
    <property type="molecule type" value="Genomic_DNA"/>
</dbReference>
<feature type="region of interest" description="Disordered" evidence="1">
    <location>
        <begin position="63"/>
        <end position="103"/>
    </location>
</feature>
<organism evidence="3 4">
    <name type="scientific">Rotaria sordida</name>
    <dbReference type="NCBI Taxonomy" id="392033"/>
    <lineage>
        <taxon>Eukaryota</taxon>
        <taxon>Metazoa</taxon>
        <taxon>Spiralia</taxon>
        <taxon>Gnathifera</taxon>
        <taxon>Rotifera</taxon>
        <taxon>Eurotatoria</taxon>
        <taxon>Bdelloidea</taxon>
        <taxon>Philodinida</taxon>
        <taxon>Philodinidae</taxon>
        <taxon>Rotaria</taxon>
    </lineage>
</organism>
<accession>A0A819N8S3</accession>
<dbReference type="EMBL" id="CAJNOT010001823">
    <property type="protein sequence ID" value="CAF1253469.1"/>
    <property type="molecule type" value="Genomic_DNA"/>
</dbReference>
<evidence type="ECO:0000313" key="4">
    <source>
        <dbReference type="Proteomes" id="UP000663836"/>
    </source>
</evidence>
<evidence type="ECO:0000256" key="1">
    <source>
        <dbReference type="SAM" id="MobiDB-lite"/>
    </source>
</evidence>
<evidence type="ECO:0000313" key="2">
    <source>
        <dbReference type="EMBL" id="CAF1253469.1"/>
    </source>
</evidence>
<dbReference type="Proteomes" id="UP000663836">
    <property type="component" value="Unassembled WGS sequence"/>
</dbReference>
<feature type="compositionally biased region" description="Acidic residues" evidence="1">
    <location>
        <begin position="64"/>
        <end position="81"/>
    </location>
</feature>
<protein>
    <submittedName>
        <fullName evidence="3">Uncharacterized protein</fullName>
    </submittedName>
</protein>
<dbReference type="AlphaFoldDB" id="A0A819N8S3"/>
<evidence type="ECO:0000313" key="3">
    <source>
        <dbReference type="EMBL" id="CAF3991213.1"/>
    </source>
</evidence>
<dbReference type="Proteomes" id="UP000663864">
    <property type="component" value="Unassembled WGS sequence"/>
</dbReference>
<proteinExistence type="predicted"/>
<comment type="caution">
    <text evidence="3">The sequence shown here is derived from an EMBL/GenBank/DDBJ whole genome shotgun (WGS) entry which is preliminary data.</text>
</comment>
<sequence>MASNTIHCEIIAYDLIEPIAIQIDEEHNAIYALTNYQLTRIDLNTNKDNVQIVCQHSRKFQGMDVDDDNENYSQGESDDDRDMPRVSDPFEDSEPSTDDDEEKITNRRNWRRYGWRIYQLDNPCSILFLSDNNQLVVLNEGVIKFLTIELEDNRSFVQGPSKNIFCYDFDVFNNGGKRLSVQPWSIALTSTVGVFVFSLLDNSQLYTLDIRNQHTIIQTLTTTVIHNCPCLLFHPQSNKIFVYDSTQILAMSPDDGTTVNVDLPFIERGKIISTMAIDKIGHIYILSDSTIFKCTWQSQLHLVECLGKIDVSISDTRMIVTDQGNQFYFSDMGKGCLYRCRKING</sequence>
<gene>
    <name evidence="3" type="ORF">JBS370_LOCUS25731</name>
    <name evidence="2" type="ORF">ZHD862_LOCUS25514</name>
</gene>
<reference evidence="3" key="1">
    <citation type="submission" date="2021-02" db="EMBL/GenBank/DDBJ databases">
        <authorList>
            <person name="Nowell W R."/>
        </authorList>
    </citation>
    <scope>NUCLEOTIDE SEQUENCE</scope>
</reference>